<feature type="coiled-coil region" evidence="1">
    <location>
        <begin position="210"/>
        <end position="237"/>
    </location>
</feature>
<sequence>MTDAPAALSDQDLAAARAELAEGRPFPVWFTAAAVGVPVGGSAKIVSVGEPAEGDFVEVRPTGSRDTVFCSPNELTSTRPPRKRARQAAPPPPATPPAPVAAAPAKQPERRPKEVVERSDTVERNGTAERAGTPPPAVPERRSSRPRPGAARPTEVTVTLSSTADGEWTVEVVTGRKRTVRPTPVQPAEVAKAARSLPPAVAEAIESSLVAARQRQIERVERLRAELDAAQRALQDLSG</sequence>
<evidence type="ECO:0000256" key="2">
    <source>
        <dbReference type="SAM" id="MobiDB-lite"/>
    </source>
</evidence>
<keyword evidence="4" id="KW-1185">Reference proteome</keyword>
<dbReference type="EMBL" id="VFPH01000002">
    <property type="protein sequence ID" value="TQM37255.1"/>
    <property type="molecule type" value="Genomic_DNA"/>
</dbReference>
<dbReference type="AlphaFoldDB" id="A0A543FTU4"/>
<gene>
    <name evidence="3" type="ORF">FB388_4463</name>
</gene>
<dbReference type="Pfam" id="PF19844">
    <property type="entry name" value="DUF6319"/>
    <property type="match status" value="1"/>
</dbReference>
<keyword evidence="1" id="KW-0175">Coiled coil</keyword>
<comment type="caution">
    <text evidence="3">The sequence shown here is derived from an EMBL/GenBank/DDBJ whole genome shotgun (WGS) entry which is preliminary data.</text>
</comment>
<evidence type="ECO:0000256" key="1">
    <source>
        <dbReference type="SAM" id="Coils"/>
    </source>
</evidence>
<evidence type="ECO:0008006" key="5">
    <source>
        <dbReference type="Google" id="ProtNLM"/>
    </source>
</evidence>
<dbReference type="OrthoDB" id="4560653at2"/>
<dbReference type="RefSeq" id="WP_142104102.1">
    <property type="nucleotide sequence ID" value="NZ_VFPH01000002.1"/>
</dbReference>
<organism evidence="3 4">
    <name type="scientific">Pseudonocardia cypriaca</name>
    <dbReference type="NCBI Taxonomy" id="882449"/>
    <lineage>
        <taxon>Bacteria</taxon>
        <taxon>Bacillati</taxon>
        <taxon>Actinomycetota</taxon>
        <taxon>Actinomycetes</taxon>
        <taxon>Pseudonocardiales</taxon>
        <taxon>Pseudonocardiaceae</taxon>
        <taxon>Pseudonocardia</taxon>
    </lineage>
</organism>
<reference evidence="3 4" key="1">
    <citation type="submission" date="2019-06" db="EMBL/GenBank/DDBJ databases">
        <title>Sequencing the genomes of 1000 actinobacteria strains.</title>
        <authorList>
            <person name="Klenk H.-P."/>
        </authorList>
    </citation>
    <scope>NUCLEOTIDE SEQUENCE [LARGE SCALE GENOMIC DNA]</scope>
    <source>
        <strain evidence="3 4">DSM 45511</strain>
    </source>
</reference>
<evidence type="ECO:0000313" key="3">
    <source>
        <dbReference type="EMBL" id="TQM37255.1"/>
    </source>
</evidence>
<feature type="region of interest" description="Disordered" evidence="2">
    <location>
        <begin position="50"/>
        <end position="163"/>
    </location>
</feature>
<feature type="compositionally biased region" description="Basic and acidic residues" evidence="2">
    <location>
        <begin position="107"/>
        <end position="127"/>
    </location>
</feature>
<feature type="compositionally biased region" description="Pro residues" evidence="2">
    <location>
        <begin position="89"/>
        <end position="99"/>
    </location>
</feature>
<proteinExistence type="predicted"/>
<evidence type="ECO:0000313" key="4">
    <source>
        <dbReference type="Proteomes" id="UP000319818"/>
    </source>
</evidence>
<dbReference type="InterPro" id="IPR046282">
    <property type="entry name" value="DUF6319"/>
</dbReference>
<accession>A0A543FTU4</accession>
<protein>
    <recommendedName>
        <fullName evidence="5">Cell wall anchor protein</fullName>
    </recommendedName>
</protein>
<dbReference type="Proteomes" id="UP000319818">
    <property type="component" value="Unassembled WGS sequence"/>
</dbReference>
<name>A0A543FTU4_9PSEU</name>